<reference evidence="13 14" key="1">
    <citation type="submission" date="2020-11" db="EMBL/GenBank/DDBJ databases">
        <title>Draft Genome of Enterobacter sp. strain EMC7.</title>
        <authorList>
            <person name="Barman P."/>
            <person name="Sinha S."/>
            <person name="Sen S."/>
            <person name="Chakraborty R."/>
        </authorList>
    </citation>
    <scope>NUCLEOTIDE SEQUENCE [LARGE SCALE GENOMIC DNA]</scope>
    <source>
        <strain evidence="13 14">EMC7</strain>
    </source>
</reference>
<keyword evidence="9 12" id="KW-0201">Cytochrome c-type biogenesis</keyword>
<keyword evidence="14" id="KW-1185">Reference proteome</keyword>
<comment type="caution">
    <text evidence="13">The sequence shown here is derived from an EMBL/GenBank/DDBJ whole genome shotgun (WGS) entry which is preliminary data.</text>
</comment>
<evidence type="ECO:0000256" key="12">
    <source>
        <dbReference type="RuleBase" id="RU363101"/>
    </source>
</evidence>
<proteinExistence type="inferred from homology"/>
<evidence type="ECO:0000313" key="14">
    <source>
        <dbReference type="Proteomes" id="UP000706580"/>
    </source>
</evidence>
<keyword evidence="7 12" id="KW-0997">Cell inner membrane</keyword>
<keyword evidence="10 12" id="KW-1133">Transmembrane helix</keyword>
<evidence type="ECO:0000256" key="6">
    <source>
        <dbReference type="ARBA" id="ARBA00022475"/>
    </source>
</evidence>
<evidence type="ECO:0000256" key="4">
    <source>
        <dbReference type="ARBA" id="ARBA00016461"/>
    </source>
</evidence>
<evidence type="ECO:0000256" key="11">
    <source>
        <dbReference type="ARBA" id="ARBA00023136"/>
    </source>
</evidence>
<dbReference type="InterPro" id="IPR007078">
    <property type="entry name" value="Haem_export_protD_CcmD"/>
</dbReference>
<accession>A0ABS7RZ14</accession>
<organism evidence="13 14">
    <name type="scientific">Leclercia barmai</name>
    <dbReference type="NCBI Taxonomy" id="2785629"/>
    <lineage>
        <taxon>Bacteria</taxon>
        <taxon>Pseudomonadati</taxon>
        <taxon>Pseudomonadota</taxon>
        <taxon>Gammaproteobacteria</taxon>
        <taxon>Enterobacterales</taxon>
        <taxon>Enterobacteriaceae</taxon>
        <taxon>Leclercia</taxon>
    </lineage>
</organism>
<dbReference type="NCBIfam" id="TIGR03141">
    <property type="entry name" value="cytochro_ccmD"/>
    <property type="match status" value="1"/>
</dbReference>
<dbReference type="Proteomes" id="UP000706580">
    <property type="component" value="Unassembled WGS sequence"/>
</dbReference>
<evidence type="ECO:0000256" key="7">
    <source>
        <dbReference type="ARBA" id="ARBA00022519"/>
    </source>
</evidence>
<keyword evidence="11 12" id="KW-0472">Membrane</keyword>
<keyword evidence="8 12" id="KW-0812">Transmembrane</keyword>
<evidence type="ECO:0000256" key="2">
    <source>
        <dbReference type="ARBA" id="ARBA00004377"/>
    </source>
</evidence>
<dbReference type="RefSeq" id="WP_223075222.1">
    <property type="nucleotide sequence ID" value="NZ_JADMNK010000010.1"/>
</dbReference>
<name>A0ABS7RZ14_9ENTR</name>
<keyword evidence="6 12" id="KW-1003">Cell membrane</keyword>
<evidence type="ECO:0000256" key="9">
    <source>
        <dbReference type="ARBA" id="ARBA00022748"/>
    </source>
</evidence>
<keyword evidence="5 12" id="KW-0813">Transport</keyword>
<evidence type="ECO:0000256" key="8">
    <source>
        <dbReference type="ARBA" id="ARBA00022692"/>
    </source>
</evidence>
<comment type="similarity">
    <text evidence="3 12">Belongs to the CcmD/CycX/HelD family.</text>
</comment>
<comment type="function">
    <text evidence="1 12">Required for the export of heme to the periplasm for the biogenesis of c-type cytochromes.</text>
</comment>
<gene>
    <name evidence="13" type="primary">ccmD</name>
    <name evidence="13" type="ORF">ITX56_17395</name>
</gene>
<dbReference type="EMBL" id="JADMNK010000010">
    <property type="protein sequence ID" value="MBZ0059545.1"/>
    <property type="molecule type" value="Genomic_DNA"/>
</dbReference>
<evidence type="ECO:0000256" key="5">
    <source>
        <dbReference type="ARBA" id="ARBA00022448"/>
    </source>
</evidence>
<evidence type="ECO:0000256" key="10">
    <source>
        <dbReference type="ARBA" id="ARBA00022989"/>
    </source>
</evidence>
<dbReference type="InterPro" id="IPR052075">
    <property type="entry name" value="Heme_exporter_D"/>
</dbReference>
<dbReference type="Pfam" id="PF04995">
    <property type="entry name" value="CcmD"/>
    <property type="match status" value="1"/>
</dbReference>
<protein>
    <recommendedName>
        <fullName evidence="4 12">Heme exporter protein D</fullName>
    </recommendedName>
</protein>
<sequence length="70" mass="8188">MTPAFTHWNEFFAMGGYGLYIWLAVALAWLPLAVLILHTRWQQRAILLTIRRRHARGQRMRNAPGREATL</sequence>
<dbReference type="PANTHER" id="PTHR37531">
    <property type="entry name" value="HEME EXPORTER PROTEIN D"/>
    <property type="match status" value="1"/>
</dbReference>
<evidence type="ECO:0000256" key="3">
    <source>
        <dbReference type="ARBA" id="ARBA00008741"/>
    </source>
</evidence>
<evidence type="ECO:0000256" key="1">
    <source>
        <dbReference type="ARBA" id="ARBA00002442"/>
    </source>
</evidence>
<dbReference type="PANTHER" id="PTHR37531:SF1">
    <property type="entry name" value="HEME EXPORTER PROTEIN D"/>
    <property type="match status" value="1"/>
</dbReference>
<evidence type="ECO:0000313" key="13">
    <source>
        <dbReference type="EMBL" id="MBZ0059545.1"/>
    </source>
</evidence>
<feature type="transmembrane region" description="Helical" evidence="12">
    <location>
        <begin position="20"/>
        <end position="37"/>
    </location>
</feature>
<comment type="subcellular location">
    <subcellularLocation>
        <location evidence="2 12">Cell inner membrane</location>
        <topology evidence="2 12">Single-pass membrane protein</topology>
    </subcellularLocation>
</comment>